<gene>
    <name evidence="4" type="ORF">CYLTODRAFT_403949</name>
</gene>
<reference evidence="4 5" key="1">
    <citation type="journal article" date="2015" name="Fungal Genet. Biol.">
        <title>Evolution of novel wood decay mechanisms in Agaricales revealed by the genome sequences of Fistulina hepatica and Cylindrobasidium torrendii.</title>
        <authorList>
            <person name="Floudas D."/>
            <person name="Held B.W."/>
            <person name="Riley R."/>
            <person name="Nagy L.G."/>
            <person name="Koehler G."/>
            <person name="Ransdell A.S."/>
            <person name="Younus H."/>
            <person name="Chow J."/>
            <person name="Chiniquy J."/>
            <person name="Lipzen A."/>
            <person name="Tritt A."/>
            <person name="Sun H."/>
            <person name="Haridas S."/>
            <person name="LaButti K."/>
            <person name="Ohm R.A."/>
            <person name="Kues U."/>
            <person name="Blanchette R.A."/>
            <person name="Grigoriev I.V."/>
            <person name="Minto R.E."/>
            <person name="Hibbett D.S."/>
        </authorList>
    </citation>
    <scope>NUCLEOTIDE SEQUENCE [LARGE SCALE GENOMIC DNA]</scope>
    <source>
        <strain evidence="4 5">FP15055 ss-10</strain>
    </source>
</reference>
<feature type="transmembrane region" description="Helical" evidence="1">
    <location>
        <begin position="58"/>
        <end position="76"/>
    </location>
</feature>
<dbReference type="PANTHER" id="PTHR34062">
    <property type="entry name" value="OXIDOREDUCTASE 21 KDA SUBUNIT, PUTATIVE (AFU_ORTHOLOGUE AFUA_4G04750)-RELATED"/>
    <property type="match status" value="1"/>
</dbReference>
<dbReference type="InterPro" id="IPR053229">
    <property type="entry name" value="NADH-Q_oxidrdct_subunit"/>
</dbReference>
<keyword evidence="1" id="KW-0812">Transmembrane</keyword>
<protein>
    <recommendedName>
        <fullName evidence="6">NADH-ubiquinone oxidoreductase 21 kDa subunit</fullName>
    </recommendedName>
</protein>
<dbReference type="Pfam" id="PF10785">
    <property type="entry name" value="NADH-u_ox-rdase"/>
    <property type="match status" value="1"/>
</dbReference>
<evidence type="ECO:0000256" key="1">
    <source>
        <dbReference type="SAM" id="Phobius"/>
    </source>
</evidence>
<feature type="domain" description="NADH-ubiquinone oxidoreductase 21kDa subunit N-terminal" evidence="2">
    <location>
        <begin position="4"/>
        <end position="88"/>
    </location>
</feature>
<dbReference type="EMBL" id="KN880736">
    <property type="protein sequence ID" value="KIY62933.1"/>
    <property type="molecule type" value="Genomic_DNA"/>
</dbReference>
<dbReference type="AlphaFoldDB" id="A0A0D7AX30"/>
<evidence type="ECO:0000259" key="3">
    <source>
        <dbReference type="Pfam" id="PF12853"/>
    </source>
</evidence>
<dbReference type="Proteomes" id="UP000054007">
    <property type="component" value="Unassembled WGS sequence"/>
</dbReference>
<keyword evidence="5" id="KW-1185">Reference proteome</keyword>
<dbReference type="InterPro" id="IPR024549">
    <property type="entry name" value="NADH-UbQ_OxRdtase_su21_C_fun"/>
</dbReference>
<dbReference type="PANTHER" id="PTHR34062:SF1">
    <property type="entry name" value="NADH-UBIQUINONE OXIDOREDUCTASE 21KDA SUBUNIT N-TERMINAL DOMAIN-CONTAINING PROTEIN"/>
    <property type="match status" value="1"/>
</dbReference>
<proteinExistence type="predicted"/>
<organism evidence="4 5">
    <name type="scientific">Cylindrobasidium torrendii FP15055 ss-10</name>
    <dbReference type="NCBI Taxonomy" id="1314674"/>
    <lineage>
        <taxon>Eukaryota</taxon>
        <taxon>Fungi</taxon>
        <taxon>Dikarya</taxon>
        <taxon>Basidiomycota</taxon>
        <taxon>Agaricomycotina</taxon>
        <taxon>Agaricomycetes</taxon>
        <taxon>Agaricomycetidae</taxon>
        <taxon>Agaricales</taxon>
        <taxon>Marasmiineae</taxon>
        <taxon>Physalacriaceae</taxon>
        <taxon>Cylindrobasidium</taxon>
    </lineage>
</organism>
<dbReference type="OrthoDB" id="196140at2759"/>
<feature type="transmembrane region" description="Helical" evidence="1">
    <location>
        <begin position="26"/>
        <end position="43"/>
    </location>
</feature>
<evidence type="ECO:0008006" key="6">
    <source>
        <dbReference type="Google" id="ProtNLM"/>
    </source>
</evidence>
<dbReference type="STRING" id="1314674.A0A0D7AX30"/>
<keyword evidence="1" id="KW-1133">Transmembrane helix</keyword>
<evidence type="ECO:0000313" key="4">
    <source>
        <dbReference type="EMBL" id="KIY62933.1"/>
    </source>
</evidence>
<name>A0A0D7AX30_9AGAR</name>
<keyword evidence="1" id="KW-0472">Membrane</keyword>
<dbReference type="Pfam" id="PF12853">
    <property type="entry name" value="NADH_u_ox_C"/>
    <property type="match status" value="1"/>
</dbReference>
<feature type="domain" description="NADH-ubiquinone oxidoreductase 21kDa subunit C-terminal fungi" evidence="3">
    <location>
        <begin position="98"/>
        <end position="160"/>
    </location>
</feature>
<accession>A0A0D7AX30</accession>
<evidence type="ECO:0000313" key="5">
    <source>
        <dbReference type="Proteomes" id="UP000054007"/>
    </source>
</evidence>
<evidence type="ECO:0000259" key="2">
    <source>
        <dbReference type="Pfam" id="PF10785"/>
    </source>
</evidence>
<sequence length="166" mass="18960">MAQRHPLIDSDPHASRVIRYMRLEDLGAWAAFTAGVPYLFRLWDHWDPSGVRPEKLKMGIRVSAAAGFFGGFLYAYQNSSKRFWGWSENEREQKLDMEEMTQRLKEGKSLYGETPARPWVQHAAHANSADSQLKFGALPMFNLMNHPFHGVDTAKYYEAAGIAKPQ</sequence>
<dbReference type="InterPro" id="IPR019721">
    <property type="entry name" value="NADH-UbQ_OxRdtase_su21_N"/>
</dbReference>